<dbReference type="EMBL" id="KV417487">
    <property type="protein sequence ID" value="KZP32058.1"/>
    <property type="molecule type" value="Genomic_DNA"/>
</dbReference>
<evidence type="ECO:0008006" key="3">
    <source>
        <dbReference type="Google" id="ProtNLM"/>
    </source>
</evidence>
<gene>
    <name evidence="1" type="ORF">FIBSPDRAFT_849026</name>
</gene>
<dbReference type="STRING" id="436010.A0A166UUX1"/>
<name>A0A166UUX1_9AGAM</name>
<dbReference type="AlphaFoldDB" id="A0A166UUX1"/>
<evidence type="ECO:0000313" key="1">
    <source>
        <dbReference type="EMBL" id="KZP32058.1"/>
    </source>
</evidence>
<reference evidence="1 2" key="1">
    <citation type="journal article" date="2016" name="Mol. Biol. Evol.">
        <title>Comparative Genomics of Early-Diverging Mushroom-Forming Fungi Provides Insights into the Origins of Lignocellulose Decay Capabilities.</title>
        <authorList>
            <person name="Nagy L.G."/>
            <person name="Riley R."/>
            <person name="Tritt A."/>
            <person name="Adam C."/>
            <person name="Daum C."/>
            <person name="Floudas D."/>
            <person name="Sun H."/>
            <person name="Yadav J.S."/>
            <person name="Pangilinan J."/>
            <person name="Larsson K.H."/>
            <person name="Matsuura K."/>
            <person name="Barry K."/>
            <person name="Labutti K."/>
            <person name="Kuo R."/>
            <person name="Ohm R.A."/>
            <person name="Bhattacharya S.S."/>
            <person name="Shirouzu T."/>
            <person name="Yoshinaga Y."/>
            <person name="Martin F.M."/>
            <person name="Grigoriev I.V."/>
            <person name="Hibbett D.S."/>
        </authorList>
    </citation>
    <scope>NUCLEOTIDE SEQUENCE [LARGE SCALE GENOMIC DNA]</scope>
    <source>
        <strain evidence="1 2">CBS 109695</strain>
    </source>
</reference>
<dbReference type="SUPFAM" id="SSF52540">
    <property type="entry name" value="P-loop containing nucleoside triphosphate hydrolases"/>
    <property type="match status" value="1"/>
</dbReference>
<dbReference type="CDD" id="cd00882">
    <property type="entry name" value="Ras_like_GTPase"/>
    <property type="match status" value="1"/>
</dbReference>
<dbReference type="OrthoDB" id="8954335at2759"/>
<protein>
    <recommendedName>
        <fullName evidence="3">P-loop containing nucleoside triphosphate hydrolase protein</fullName>
    </recommendedName>
</protein>
<evidence type="ECO:0000313" key="2">
    <source>
        <dbReference type="Proteomes" id="UP000076532"/>
    </source>
</evidence>
<accession>A0A166UUX1</accession>
<sequence>MIAGKDVAQTSSDLTGCTFDSQAYDVKVDESLTVTLWDTAGLNKGSRGDNDTIRRVCELIIRLEKSAILLIFCLRDRIRDGTFENYEMFRKICDSTIPMAVVISGLERETNRMEWWSRNEVAFTRASMKFNDHACIAGVRGVYSDAYDASAKEVKAIIKRAYLCKPRNQNRQQWISMVLGNMRTLIPGSSLETVDEKQLHQKLKKLGVAKNDREDIVQAFKAS</sequence>
<organism evidence="1 2">
    <name type="scientific">Athelia psychrophila</name>
    <dbReference type="NCBI Taxonomy" id="1759441"/>
    <lineage>
        <taxon>Eukaryota</taxon>
        <taxon>Fungi</taxon>
        <taxon>Dikarya</taxon>
        <taxon>Basidiomycota</taxon>
        <taxon>Agaricomycotina</taxon>
        <taxon>Agaricomycetes</taxon>
        <taxon>Agaricomycetidae</taxon>
        <taxon>Atheliales</taxon>
        <taxon>Atheliaceae</taxon>
        <taxon>Athelia</taxon>
    </lineage>
</organism>
<keyword evidence="2" id="KW-1185">Reference proteome</keyword>
<dbReference type="Gene3D" id="3.40.50.300">
    <property type="entry name" value="P-loop containing nucleotide triphosphate hydrolases"/>
    <property type="match status" value="1"/>
</dbReference>
<proteinExistence type="predicted"/>
<dbReference type="Proteomes" id="UP000076532">
    <property type="component" value="Unassembled WGS sequence"/>
</dbReference>
<dbReference type="InterPro" id="IPR027417">
    <property type="entry name" value="P-loop_NTPase"/>
</dbReference>